<evidence type="ECO:0000256" key="13">
    <source>
        <dbReference type="SAM" id="MobiDB-lite"/>
    </source>
</evidence>
<dbReference type="EC" id="2.4.2.46" evidence="4"/>
<evidence type="ECO:0000256" key="10">
    <source>
        <dbReference type="ARBA" id="ARBA00023136"/>
    </source>
</evidence>
<evidence type="ECO:0000256" key="8">
    <source>
        <dbReference type="ARBA" id="ARBA00022692"/>
    </source>
</evidence>
<keyword evidence="8 14" id="KW-0812">Transmembrane</keyword>
<evidence type="ECO:0000256" key="12">
    <source>
        <dbReference type="ARBA" id="ARBA00034030"/>
    </source>
</evidence>
<feature type="transmembrane region" description="Helical" evidence="14">
    <location>
        <begin position="86"/>
        <end position="103"/>
    </location>
</feature>
<organism evidence="17 18">
    <name type="scientific">Nocardia ninae NBRC 108245</name>
    <dbReference type="NCBI Taxonomy" id="1210091"/>
    <lineage>
        <taxon>Bacteria</taxon>
        <taxon>Bacillati</taxon>
        <taxon>Actinomycetota</taxon>
        <taxon>Actinomycetes</taxon>
        <taxon>Mycobacteriales</taxon>
        <taxon>Nocardiaceae</taxon>
        <taxon>Nocardia</taxon>
    </lineage>
</organism>
<evidence type="ECO:0000259" key="16">
    <source>
        <dbReference type="Pfam" id="PF12250"/>
    </source>
</evidence>
<comment type="caution">
    <text evidence="17">The sequence shown here is derived from an EMBL/GenBank/DDBJ whole genome shotgun (WGS) entry which is preliminary data.</text>
</comment>
<keyword evidence="10 14" id="KW-0472">Membrane</keyword>
<evidence type="ECO:0000313" key="17">
    <source>
        <dbReference type="EMBL" id="GEM37729.1"/>
    </source>
</evidence>
<gene>
    <name evidence="17" type="ORF">NN4_22480</name>
</gene>
<evidence type="ECO:0000256" key="1">
    <source>
        <dbReference type="ARBA" id="ARBA00004651"/>
    </source>
</evidence>
<accession>A0A511MAV6</accession>
<dbReference type="InterPro" id="IPR020963">
    <property type="entry name" value="ArabinofuranosylTrfase_AftA_N"/>
</dbReference>
<dbReference type="GO" id="GO:0044038">
    <property type="term" value="P:cell wall macromolecule biosynthetic process"/>
    <property type="evidence" value="ECO:0007669"/>
    <property type="project" value="InterPro"/>
</dbReference>
<evidence type="ECO:0000256" key="6">
    <source>
        <dbReference type="ARBA" id="ARBA00022475"/>
    </source>
</evidence>
<proteinExistence type="inferred from homology"/>
<evidence type="ECO:0000256" key="4">
    <source>
        <dbReference type="ARBA" id="ARBA00012037"/>
    </source>
</evidence>
<evidence type="ECO:0000313" key="18">
    <source>
        <dbReference type="Proteomes" id="UP000321424"/>
    </source>
</evidence>
<feature type="transmembrane region" description="Helical" evidence="14">
    <location>
        <begin position="317"/>
        <end position="338"/>
    </location>
</feature>
<dbReference type="AlphaFoldDB" id="A0A511MAV6"/>
<feature type="transmembrane region" description="Helical" evidence="14">
    <location>
        <begin position="392"/>
        <end position="413"/>
    </location>
</feature>
<sequence>MKVSPVLCGQNDSRRKDVEAAGDPQHVPGRSVRDDRPEGLQLTSAIVESVVAVGVAVAVAAVVVVVESSVRWPAFTTSHVLRALTTVGQVSAIAVLCAAVVMARRQLSVPAARLRMKLTRVLGWIGLSGFVAVTIGMPLAASRLYLSGLSPDQQWRSELLTRFADSPAWQDGTYVGLPPDQSAGWYWLGGRVAVVAGVPGWEALKPYAIASIAAAAVLALVWWSRMLRTDIAIVLASVTTAVAVAYAAPDPAFTICLLLLVPALFAAWTGLRGPAGQSATAGITRRATSAAEVWARLVGVVAYLGLCAAFNKASFVIATGAVTFVALLALTVSTNRVAAIEGWPKWQSVLGRWLFMTSSAVILAALAWSTYLRLRGIEALSETEVYADEWGATGRVFIAAIGVFTAATMIRAISTILRRPAQFHRVTAAVAVIGVLGFSQHVPDVLGVPIGAAYTDTDGDGVRADGYPVSSVAEYERVDAAIIDMTRRTRRDSVVLTGDTTLLAIYPYRGFLAQSARYSNPLSSYDSRVQQIRNWAALSTPSELVGELDRSPRPAPTVFVLRRSGSDYLLRLASDPLHDNGGTRTYTTISFPGALFDGAEFTRTEVGPFTVLVHR</sequence>
<reference evidence="17 18" key="1">
    <citation type="submission" date="2019-07" db="EMBL/GenBank/DDBJ databases">
        <title>Whole genome shotgun sequence of Nocardia ninae NBRC 108245.</title>
        <authorList>
            <person name="Hosoyama A."/>
            <person name="Uohara A."/>
            <person name="Ohji S."/>
            <person name="Ichikawa N."/>
        </authorList>
    </citation>
    <scope>NUCLEOTIDE SEQUENCE [LARGE SCALE GENOMIC DNA]</scope>
    <source>
        <strain evidence="17 18">NBRC 108245</strain>
    </source>
</reference>
<keyword evidence="18" id="KW-1185">Reference proteome</keyword>
<feature type="transmembrane region" description="Helical" evidence="14">
    <location>
        <begin position="124"/>
        <end position="146"/>
    </location>
</feature>
<evidence type="ECO:0000256" key="11">
    <source>
        <dbReference type="ARBA" id="ARBA00033184"/>
    </source>
</evidence>
<dbReference type="Pfam" id="PF12250">
    <property type="entry name" value="AftA_N"/>
    <property type="match status" value="1"/>
</dbReference>
<evidence type="ECO:0000256" key="9">
    <source>
        <dbReference type="ARBA" id="ARBA00022989"/>
    </source>
</evidence>
<dbReference type="RefSeq" id="WP_147129835.1">
    <property type="nucleotide sequence ID" value="NZ_BJXA01000011.1"/>
</dbReference>
<name>A0A511MAV6_9NOCA</name>
<evidence type="ECO:0000256" key="5">
    <source>
        <dbReference type="ARBA" id="ARBA00020482"/>
    </source>
</evidence>
<feature type="region of interest" description="Disordered" evidence="13">
    <location>
        <begin position="12"/>
        <end position="36"/>
    </location>
</feature>
<feature type="transmembrane region" description="Helical" evidence="14">
    <location>
        <begin position="350"/>
        <end position="372"/>
    </location>
</feature>
<feature type="domain" description="Arabinofuranosyltransferase AftA N-terminal" evidence="16">
    <location>
        <begin position="50"/>
        <end position="437"/>
    </location>
</feature>
<dbReference type="EMBL" id="BJXA01000011">
    <property type="protein sequence ID" value="GEM37729.1"/>
    <property type="molecule type" value="Genomic_DNA"/>
</dbReference>
<dbReference type="InterPro" id="IPR020959">
    <property type="entry name" value="ArabinofuranosylTrfase_AftA_C"/>
</dbReference>
<keyword evidence="7" id="KW-0808">Transferase</keyword>
<feature type="transmembrane region" description="Helical" evidence="14">
    <location>
        <begin position="230"/>
        <end position="246"/>
    </location>
</feature>
<evidence type="ECO:0000256" key="2">
    <source>
        <dbReference type="ARBA" id="ARBA00004776"/>
    </source>
</evidence>
<dbReference type="GO" id="GO:0045227">
    <property type="term" value="P:capsule polysaccharide biosynthetic process"/>
    <property type="evidence" value="ECO:0007669"/>
    <property type="project" value="UniProtKB-UniPathway"/>
</dbReference>
<dbReference type="UniPathway" id="UPA00963"/>
<feature type="transmembrane region" description="Helical" evidence="14">
    <location>
        <begin position="45"/>
        <end position="66"/>
    </location>
</feature>
<dbReference type="Proteomes" id="UP000321424">
    <property type="component" value="Unassembled WGS sequence"/>
</dbReference>
<keyword evidence="9 14" id="KW-1133">Transmembrane helix</keyword>
<dbReference type="GO" id="GO:0016757">
    <property type="term" value="F:glycosyltransferase activity"/>
    <property type="evidence" value="ECO:0007669"/>
    <property type="project" value="InterPro"/>
</dbReference>
<comment type="subcellular location">
    <subcellularLocation>
        <location evidence="1">Cell membrane</location>
        <topology evidence="1">Multi-pass membrane protein</topology>
    </subcellularLocation>
</comment>
<comment type="pathway">
    <text evidence="2">Cell wall biogenesis; cell wall polysaccharide biosynthesis.</text>
</comment>
<evidence type="ECO:0000256" key="14">
    <source>
        <dbReference type="SAM" id="Phobius"/>
    </source>
</evidence>
<protein>
    <recommendedName>
        <fullName evidence="5">Galactan 5-O-arabinofuranosyltransferase</fullName>
        <ecNumber evidence="4">2.4.2.46</ecNumber>
    </recommendedName>
    <alternativeName>
        <fullName evidence="11">Arabinofuranosyltransferase AftA</fullName>
    </alternativeName>
</protein>
<comment type="catalytic activity">
    <reaction evidence="12">
        <text>Adds an alpha-D-arabinofuranosyl group from trans,octacis-decaprenylphospho-beta-D-arabinofuranose at the 5-O-position of the eighth, tenth and twelfth galactofuranose unit of the galactofuranan chain of [beta-D-galactofuranosyl-(1-&gt;5)-beta-D-galactofuranosyl-(1-&gt;6)]14-beta-D-galactofuranosyl-(1-&gt;5)-beta-D-galactofuranosyl-(1-&gt;4)-alpha-L-rhamnopyranosyl-(1-&gt;3)-N-acetyl-alpha-D-glucosaminyl-diphospho-trans,octacis-decaprenol.</text>
        <dbReference type="EC" id="2.4.2.46"/>
    </reaction>
</comment>
<evidence type="ECO:0000256" key="7">
    <source>
        <dbReference type="ARBA" id="ARBA00022679"/>
    </source>
</evidence>
<feature type="transmembrane region" description="Helical" evidence="14">
    <location>
        <begin position="293"/>
        <end position="311"/>
    </location>
</feature>
<feature type="transmembrane region" description="Helical" evidence="14">
    <location>
        <begin position="207"/>
        <end position="223"/>
    </location>
</feature>
<feature type="transmembrane region" description="Helical" evidence="14">
    <location>
        <begin position="252"/>
        <end position="272"/>
    </location>
</feature>
<evidence type="ECO:0000256" key="3">
    <source>
        <dbReference type="ARBA" id="ARBA00009655"/>
    </source>
</evidence>
<feature type="domain" description="Arabinofuranosyltransferase AftA C-terminal" evidence="15">
    <location>
        <begin position="443"/>
        <end position="613"/>
    </location>
</feature>
<dbReference type="Pfam" id="PF12249">
    <property type="entry name" value="AftA_C"/>
    <property type="match status" value="1"/>
</dbReference>
<dbReference type="GO" id="GO:0005886">
    <property type="term" value="C:plasma membrane"/>
    <property type="evidence" value="ECO:0007669"/>
    <property type="project" value="UniProtKB-SubCell"/>
</dbReference>
<evidence type="ECO:0000259" key="15">
    <source>
        <dbReference type="Pfam" id="PF12249"/>
    </source>
</evidence>
<comment type="similarity">
    <text evidence="3">Belongs to the glycosyltransferase 85 family.</text>
</comment>
<dbReference type="OrthoDB" id="4775300at2"/>
<keyword evidence="6" id="KW-1003">Cell membrane</keyword>